<evidence type="ECO:0000256" key="6">
    <source>
        <dbReference type="ARBA" id="ARBA00035197"/>
    </source>
</evidence>
<evidence type="ECO:0000256" key="4">
    <source>
        <dbReference type="ARBA" id="ARBA00022980"/>
    </source>
</evidence>
<dbReference type="HAMAP" id="MF_01337_B">
    <property type="entry name" value="Ribosomal_uL18_B"/>
    <property type="match status" value="1"/>
</dbReference>
<evidence type="ECO:0000313" key="9">
    <source>
        <dbReference type="Proteomes" id="UP000230405"/>
    </source>
</evidence>
<evidence type="ECO:0000313" key="8">
    <source>
        <dbReference type="EMBL" id="PIZ99588.1"/>
    </source>
</evidence>
<dbReference type="GO" id="GO:0006412">
    <property type="term" value="P:translation"/>
    <property type="evidence" value="ECO:0007669"/>
    <property type="project" value="UniProtKB-UniRule"/>
</dbReference>
<dbReference type="EMBL" id="PFPO01000021">
    <property type="protein sequence ID" value="PIZ99588.1"/>
    <property type="molecule type" value="Genomic_DNA"/>
</dbReference>
<dbReference type="NCBIfam" id="TIGR00060">
    <property type="entry name" value="L18_bact"/>
    <property type="match status" value="1"/>
</dbReference>
<dbReference type="Gene3D" id="3.30.420.100">
    <property type="match status" value="1"/>
</dbReference>
<comment type="caution">
    <text evidence="8">The sequence shown here is derived from an EMBL/GenBank/DDBJ whole genome shotgun (WGS) entry which is preliminary data.</text>
</comment>
<protein>
    <recommendedName>
        <fullName evidence="6 7">Large ribosomal subunit protein uL18</fullName>
    </recommendedName>
</protein>
<dbReference type="GO" id="GO:0008097">
    <property type="term" value="F:5S rRNA binding"/>
    <property type="evidence" value="ECO:0007669"/>
    <property type="project" value="TreeGrafter"/>
</dbReference>
<dbReference type="Pfam" id="PF00861">
    <property type="entry name" value="Ribosomal_L18p"/>
    <property type="match status" value="1"/>
</dbReference>
<accession>A0A2M7VGG7</accession>
<sequence>MTKQTAKINANRIRRQIRIRTKIHGTAVRPRLAVNRSLRYLSAQVIDDQIGKTLVGLTEQKMKLKGTKTARAEEFAVRLAAELQKKNITAIVFDKRHYLYHGRIKIFADSLRKQGIQF</sequence>
<comment type="function">
    <text evidence="7">This is one of the proteins that bind and probably mediate the attachment of the 5S RNA into the large ribosomal subunit, where it forms part of the central protuberance.</text>
</comment>
<comment type="similarity">
    <text evidence="1 7">Belongs to the universal ribosomal protein uL18 family.</text>
</comment>
<dbReference type="InterPro" id="IPR005484">
    <property type="entry name" value="Ribosomal_uL18_bac/plant/anim"/>
</dbReference>
<reference evidence="9" key="1">
    <citation type="submission" date="2017-09" db="EMBL/GenBank/DDBJ databases">
        <title>Depth-based differentiation of microbial function through sediment-hosted aquifers and enrichment of novel symbionts in the deep terrestrial subsurface.</title>
        <authorList>
            <person name="Probst A.J."/>
            <person name="Ladd B."/>
            <person name="Jarett J.K."/>
            <person name="Geller-Mcgrath D.E."/>
            <person name="Sieber C.M.K."/>
            <person name="Emerson J.B."/>
            <person name="Anantharaman K."/>
            <person name="Thomas B.C."/>
            <person name="Malmstrom R."/>
            <person name="Stieglmeier M."/>
            <person name="Klingl A."/>
            <person name="Woyke T."/>
            <person name="Ryan C.M."/>
            <person name="Banfield J.F."/>
        </authorList>
    </citation>
    <scope>NUCLEOTIDE SEQUENCE [LARGE SCALE GENOMIC DNA]</scope>
</reference>
<proteinExistence type="inferred from homology"/>
<evidence type="ECO:0000256" key="1">
    <source>
        <dbReference type="ARBA" id="ARBA00007116"/>
    </source>
</evidence>
<dbReference type="InterPro" id="IPR057268">
    <property type="entry name" value="Ribosomal_L18"/>
</dbReference>
<comment type="subunit">
    <text evidence="7">Part of the 50S ribosomal subunit; part of the 5S rRNA/L5/L18/L25 subcomplex. Contacts the 5S and 23S rRNAs.</text>
</comment>
<dbReference type="CDD" id="cd00432">
    <property type="entry name" value="Ribosomal_L18_L5e"/>
    <property type="match status" value="1"/>
</dbReference>
<dbReference type="PANTHER" id="PTHR12899:SF3">
    <property type="entry name" value="LARGE RIBOSOMAL SUBUNIT PROTEIN UL18M"/>
    <property type="match status" value="1"/>
</dbReference>
<dbReference type="InterPro" id="IPR004389">
    <property type="entry name" value="Ribosomal_uL18_bac-type"/>
</dbReference>
<evidence type="ECO:0000256" key="3">
    <source>
        <dbReference type="ARBA" id="ARBA00022884"/>
    </source>
</evidence>
<dbReference type="GO" id="GO:0022625">
    <property type="term" value="C:cytosolic large ribosomal subunit"/>
    <property type="evidence" value="ECO:0007669"/>
    <property type="project" value="TreeGrafter"/>
</dbReference>
<dbReference type="PANTHER" id="PTHR12899">
    <property type="entry name" value="39S RIBOSOMAL PROTEIN L18, MITOCHONDRIAL"/>
    <property type="match status" value="1"/>
</dbReference>
<dbReference type="AlphaFoldDB" id="A0A2M7VGG7"/>
<evidence type="ECO:0000256" key="7">
    <source>
        <dbReference type="HAMAP-Rule" id="MF_01337"/>
    </source>
</evidence>
<keyword evidence="3 7" id="KW-0694">RNA-binding</keyword>
<evidence type="ECO:0000256" key="5">
    <source>
        <dbReference type="ARBA" id="ARBA00023274"/>
    </source>
</evidence>
<evidence type="ECO:0000256" key="2">
    <source>
        <dbReference type="ARBA" id="ARBA00022730"/>
    </source>
</evidence>
<keyword evidence="4 7" id="KW-0689">Ribosomal protein</keyword>
<organism evidence="8 9">
    <name type="scientific">Candidatus Komeilibacteria bacterium CG_4_10_14_0_2_um_filter_37_10</name>
    <dbReference type="NCBI Taxonomy" id="1974470"/>
    <lineage>
        <taxon>Bacteria</taxon>
        <taxon>Candidatus Komeiliibacteriota</taxon>
    </lineage>
</organism>
<name>A0A2M7VGG7_9BACT</name>
<gene>
    <name evidence="7" type="primary">rplR</name>
    <name evidence="8" type="ORF">COX77_01210</name>
</gene>
<keyword evidence="2 7" id="KW-0699">rRNA-binding</keyword>
<keyword evidence="5 7" id="KW-0687">Ribonucleoprotein</keyword>
<dbReference type="Proteomes" id="UP000230405">
    <property type="component" value="Unassembled WGS sequence"/>
</dbReference>
<dbReference type="GO" id="GO:0003735">
    <property type="term" value="F:structural constituent of ribosome"/>
    <property type="evidence" value="ECO:0007669"/>
    <property type="project" value="InterPro"/>
</dbReference>
<dbReference type="SUPFAM" id="SSF53137">
    <property type="entry name" value="Translational machinery components"/>
    <property type="match status" value="1"/>
</dbReference>